<keyword evidence="2" id="KW-1185">Reference proteome</keyword>
<organism evidence="1 2">
    <name type="scientific">Paenibacillus radicis</name>
    <name type="common">ex Xue et al. 2023</name>
    <dbReference type="NCBI Taxonomy" id="2972489"/>
    <lineage>
        <taxon>Bacteria</taxon>
        <taxon>Bacillati</taxon>
        <taxon>Bacillota</taxon>
        <taxon>Bacilli</taxon>
        <taxon>Bacillales</taxon>
        <taxon>Paenibacillaceae</taxon>
        <taxon>Paenibacillus</taxon>
    </lineage>
</organism>
<dbReference type="RefSeq" id="WP_258213607.1">
    <property type="nucleotide sequence ID" value="NZ_JANQBD010000008.1"/>
</dbReference>
<dbReference type="InterPro" id="IPR020216">
    <property type="entry name" value="Uncharacterised_YncE"/>
</dbReference>
<accession>A0ABT1YJ65</accession>
<dbReference type="Proteomes" id="UP001300012">
    <property type="component" value="Unassembled WGS sequence"/>
</dbReference>
<reference evidence="1 2" key="1">
    <citation type="submission" date="2022-08" db="EMBL/GenBank/DDBJ databases">
        <title>Paenibacillus endoradicis sp. nov., Paenibacillus radicibacter sp. nov and Paenibacillus pararadicis sp. nov., three cold-adapted plant growth-promoting bacteria isolated from root of Larix gmelinii in Great Khingan.</title>
        <authorList>
            <person name="Xue H."/>
        </authorList>
    </citation>
    <scope>NUCLEOTIDE SEQUENCE [LARGE SCALE GENOMIC DNA]</scope>
    <source>
        <strain evidence="1 2">N5-1-1-5</strain>
    </source>
</reference>
<name>A0ABT1YJ65_9BACL</name>
<evidence type="ECO:0000313" key="1">
    <source>
        <dbReference type="EMBL" id="MCR8632010.1"/>
    </source>
</evidence>
<evidence type="ECO:0000313" key="2">
    <source>
        <dbReference type="Proteomes" id="UP001300012"/>
    </source>
</evidence>
<gene>
    <name evidence="1" type="ORF">NV381_12420</name>
</gene>
<comment type="caution">
    <text evidence="1">The sequence shown here is derived from an EMBL/GenBank/DDBJ whole genome shotgun (WGS) entry which is preliminary data.</text>
</comment>
<proteinExistence type="predicted"/>
<sequence length="155" mass="17934">MKRGICFEIPNEYGSFLGEMLEPFDVTAFNWYIGDEESYFVDDNTLGESLFPEEINGMDGLLFKGIVENNKYYVIFANLKAYPKDKNVIDIGTYEDFLISDCQLVLLVVDCAYVTIYCKNKDILECLYQNAIRNGYDDVQFITDENDGRTRLSVW</sequence>
<protein>
    <submittedName>
        <fullName evidence="1">DUF2691 family protein</fullName>
    </submittedName>
</protein>
<dbReference type="Pfam" id="PF10903">
    <property type="entry name" value="DUF2691"/>
    <property type="match status" value="1"/>
</dbReference>
<dbReference type="EMBL" id="JANQBD010000008">
    <property type="protein sequence ID" value="MCR8632010.1"/>
    <property type="molecule type" value="Genomic_DNA"/>
</dbReference>